<accession>A0A511Z1M1</accession>
<dbReference type="EMBL" id="BJYK01000011">
    <property type="protein sequence ID" value="GEN81357.1"/>
    <property type="molecule type" value="Genomic_DNA"/>
</dbReference>
<protein>
    <recommendedName>
        <fullName evidence="2">UPF0301 protein AFE02nite_30910</fullName>
    </recommendedName>
</protein>
<proteinExistence type="inferred from homology"/>
<dbReference type="InterPro" id="IPR003774">
    <property type="entry name" value="AlgH-like"/>
</dbReference>
<name>A0A511Z1M1_9CELL</name>
<dbReference type="Proteomes" id="UP000321484">
    <property type="component" value="Unassembled WGS sequence"/>
</dbReference>
<dbReference type="NCBIfam" id="NF001270">
    <property type="entry name" value="PRK00228.2-2"/>
    <property type="match status" value="1"/>
</dbReference>
<keyword evidence="4" id="KW-1185">Reference proteome</keyword>
<gene>
    <name evidence="3" type="ORF">AFE02nite_30910</name>
</gene>
<dbReference type="SUPFAM" id="SSF143456">
    <property type="entry name" value="VC0467-like"/>
    <property type="match status" value="1"/>
</dbReference>
<reference evidence="3 4" key="1">
    <citation type="submission" date="2019-07" db="EMBL/GenBank/DDBJ databases">
        <title>Whole genome shotgun sequence of Actinotalea fermentans NBRC 105374.</title>
        <authorList>
            <person name="Hosoyama A."/>
            <person name="Uohara A."/>
            <person name="Ohji S."/>
            <person name="Ichikawa N."/>
        </authorList>
    </citation>
    <scope>NUCLEOTIDE SEQUENCE [LARGE SCALE GENOMIC DNA]</scope>
    <source>
        <strain evidence="3 4">NBRC 105374</strain>
    </source>
</reference>
<dbReference type="Gene3D" id="3.40.1740.10">
    <property type="entry name" value="VC0467-like"/>
    <property type="match status" value="1"/>
</dbReference>
<dbReference type="PANTHER" id="PTHR30327">
    <property type="entry name" value="UNCHARACTERIZED PROTEIN YQGE"/>
    <property type="match status" value="1"/>
</dbReference>
<dbReference type="AlphaFoldDB" id="A0A511Z1M1"/>
<evidence type="ECO:0000256" key="2">
    <source>
        <dbReference type="HAMAP-Rule" id="MF_00758"/>
    </source>
</evidence>
<dbReference type="Pfam" id="PF02622">
    <property type="entry name" value="DUF179"/>
    <property type="match status" value="1"/>
</dbReference>
<comment type="caution">
    <text evidence="3">The sequence shown here is derived from an EMBL/GenBank/DDBJ whole genome shotgun (WGS) entry which is preliminary data.</text>
</comment>
<dbReference type="GO" id="GO:0005829">
    <property type="term" value="C:cytosol"/>
    <property type="evidence" value="ECO:0007669"/>
    <property type="project" value="TreeGrafter"/>
</dbReference>
<dbReference type="PANTHER" id="PTHR30327:SF1">
    <property type="entry name" value="UPF0301 PROTEIN YQGE"/>
    <property type="match status" value="1"/>
</dbReference>
<organism evidence="3 4">
    <name type="scientific">Actinotalea fermentans</name>
    <dbReference type="NCBI Taxonomy" id="43671"/>
    <lineage>
        <taxon>Bacteria</taxon>
        <taxon>Bacillati</taxon>
        <taxon>Actinomycetota</taxon>
        <taxon>Actinomycetes</taxon>
        <taxon>Micrococcales</taxon>
        <taxon>Cellulomonadaceae</taxon>
        <taxon>Actinotalea</taxon>
    </lineage>
</organism>
<dbReference type="HAMAP" id="MF_00758">
    <property type="entry name" value="UPF0301"/>
    <property type="match status" value="1"/>
</dbReference>
<evidence type="ECO:0000313" key="3">
    <source>
        <dbReference type="EMBL" id="GEN81357.1"/>
    </source>
</evidence>
<evidence type="ECO:0000256" key="1">
    <source>
        <dbReference type="ARBA" id="ARBA00009600"/>
    </source>
</evidence>
<dbReference type="OrthoDB" id="9807486at2"/>
<sequence>MADELAGKLLVATPGMLDPNFRRTVVLVLRHDDDGALGVVLNRPVAVPTGEALPAWHDAVTPPATLFQGGPVGLDGALGVATLVPGASSEAVDPLVGPFGLVDLDADPADALSGVTGVRVFVGYAGWSGGQLEAEVAAGDWYVLDARPGDLTTPEPGLLWRRVLRRQGGALAIVSTFPEDPSLN</sequence>
<evidence type="ECO:0000313" key="4">
    <source>
        <dbReference type="Proteomes" id="UP000321484"/>
    </source>
</evidence>
<comment type="similarity">
    <text evidence="1 2">Belongs to the UPF0301 (AlgH) family.</text>
</comment>
<dbReference type="RefSeq" id="WP_034247784.1">
    <property type="nucleotide sequence ID" value="NZ_BJYK01000011.1"/>
</dbReference>